<dbReference type="Proteomes" id="UP000054544">
    <property type="component" value="Unassembled WGS sequence"/>
</dbReference>
<dbReference type="PANTHER" id="PTHR44051">
    <property type="entry name" value="GLUTATHIONE S-TRANSFERASE-RELATED"/>
    <property type="match status" value="1"/>
</dbReference>
<dbReference type="Gene3D" id="1.20.1050.130">
    <property type="match status" value="1"/>
</dbReference>
<dbReference type="Pfam" id="PF13409">
    <property type="entry name" value="GST_N_2"/>
    <property type="match status" value="1"/>
</dbReference>
<proteinExistence type="inferred from homology"/>
<dbReference type="PANTHER" id="PTHR44051:SF3">
    <property type="entry name" value="TRANSCRIPTIONAL REGULATOR URE2"/>
    <property type="match status" value="1"/>
</dbReference>
<dbReference type="PROSITE" id="PS50404">
    <property type="entry name" value="GST_NTER"/>
    <property type="match status" value="1"/>
</dbReference>
<protein>
    <recommendedName>
        <fullName evidence="2">GST N-terminal domain-containing protein</fullName>
    </recommendedName>
</protein>
<comment type="similarity">
    <text evidence="1">Belongs to the GST superfamily.</text>
</comment>
<accession>A0A0D9NL17</accession>
<evidence type="ECO:0000259" key="2">
    <source>
        <dbReference type="PROSITE" id="PS50404"/>
    </source>
</evidence>
<dbReference type="InterPro" id="IPR004045">
    <property type="entry name" value="Glutathione_S-Trfase_N"/>
</dbReference>
<evidence type="ECO:0000313" key="4">
    <source>
        <dbReference type="Proteomes" id="UP000054544"/>
    </source>
</evidence>
<dbReference type="STRING" id="1291518.A0A0D9NL17"/>
<dbReference type="AlphaFoldDB" id="A0A0D9NL17"/>
<keyword evidence="4" id="KW-1185">Reference proteome</keyword>
<organism evidence="3 4">
    <name type="scientific">Metarhizium anisopliae BRIP 53293</name>
    <dbReference type="NCBI Taxonomy" id="1291518"/>
    <lineage>
        <taxon>Eukaryota</taxon>
        <taxon>Fungi</taxon>
        <taxon>Dikarya</taxon>
        <taxon>Ascomycota</taxon>
        <taxon>Pezizomycotina</taxon>
        <taxon>Sordariomycetes</taxon>
        <taxon>Hypocreomycetidae</taxon>
        <taxon>Hypocreales</taxon>
        <taxon>Clavicipitaceae</taxon>
        <taxon>Metarhizium</taxon>
    </lineage>
</organism>
<dbReference type="InterPro" id="IPR036249">
    <property type="entry name" value="Thioredoxin-like_sf"/>
</dbReference>
<name>A0A0D9NL17_METAN</name>
<dbReference type="EMBL" id="KE384759">
    <property type="protein sequence ID" value="KJK74463.1"/>
    <property type="molecule type" value="Genomic_DNA"/>
</dbReference>
<dbReference type="SFLD" id="SFLDS00019">
    <property type="entry name" value="Glutathione_Transferase_(cytos"/>
    <property type="match status" value="1"/>
</dbReference>
<dbReference type="InterPro" id="IPR040079">
    <property type="entry name" value="Glutathione_S-Trfase"/>
</dbReference>
<dbReference type="SUPFAM" id="SSF52833">
    <property type="entry name" value="Thioredoxin-like"/>
    <property type="match status" value="1"/>
</dbReference>
<reference evidence="4" key="1">
    <citation type="journal article" date="2014" name="BMC Genomics">
        <title>The genome sequence of the biocontrol fungus Metarhizium anisopliae and comparative genomics of Metarhizium species.</title>
        <authorList>
            <person name="Pattemore J.A."/>
            <person name="Hane J.K."/>
            <person name="Williams A.H."/>
            <person name="Wilson B.A."/>
            <person name="Stodart B.J."/>
            <person name="Ash G.J."/>
        </authorList>
    </citation>
    <scope>NUCLEOTIDE SEQUENCE [LARGE SCALE GENOMIC DNA]</scope>
    <source>
        <strain evidence="4">BRIP 53293</strain>
    </source>
</reference>
<feature type="domain" description="GST N-terminal" evidence="2">
    <location>
        <begin position="5"/>
        <end position="105"/>
    </location>
</feature>
<evidence type="ECO:0000256" key="1">
    <source>
        <dbReference type="ARBA" id="ARBA00007409"/>
    </source>
</evidence>
<gene>
    <name evidence="3" type="ORF">H634G_10230</name>
</gene>
<evidence type="ECO:0000313" key="3">
    <source>
        <dbReference type="EMBL" id="KJK74463.1"/>
    </source>
</evidence>
<sequence length="124" mass="14034">MSTLNPITVWVHPHGPNPFKVLIVLEELGLAYDKVTLLSFTHVFVNGKLIEALEITIENPKEASFLALNPNGRLPTIKDPNNSDLILWESGAIVEYIVDTYDKDNKLTLPGNADQWHLKQYLHF</sequence>